<dbReference type="STRING" id="121845.A0A3Q0IPY0"/>
<evidence type="ECO:0000313" key="3">
    <source>
        <dbReference type="Proteomes" id="UP000079169"/>
    </source>
</evidence>
<feature type="compositionally biased region" description="Low complexity" evidence="1">
    <location>
        <begin position="152"/>
        <end position="167"/>
    </location>
</feature>
<dbReference type="KEGG" id="dci:103507770"/>
<dbReference type="SMART" id="SM00325">
    <property type="entry name" value="RhoGEF"/>
    <property type="match status" value="1"/>
</dbReference>
<dbReference type="CDD" id="cd22914">
    <property type="entry name" value="HFD_SOS1_rpt1"/>
    <property type="match status" value="1"/>
</dbReference>
<dbReference type="InterPro" id="IPR035899">
    <property type="entry name" value="DBL_dom_sf"/>
</dbReference>
<dbReference type="Gene3D" id="1.20.900.10">
    <property type="entry name" value="Dbl homology (DH) domain"/>
    <property type="match status" value="2"/>
</dbReference>
<keyword evidence="3" id="KW-1185">Reference proteome</keyword>
<proteinExistence type="predicted"/>
<dbReference type="SUPFAM" id="SSF47113">
    <property type="entry name" value="Histone-fold"/>
    <property type="match status" value="1"/>
</dbReference>
<dbReference type="PaxDb" id="121845-A0A3Q0IPY0"/>
<dbReference type="AlphaFoldDB" id="A0A3Q0IPY0"/>
<feature type="region of interest" description="Disordered" evidence="1">
    <location>
        <begin position="146"/>
        <end position="230"/>
    </location>
</feature>
<name>A0A3Q0IPY0_DIACI</name>
<feature type="compositionally biased region" description="Basic and acidic residues" evidence="1">
    <location>
        <begin position="189"/>
        <end position="203"/>
    </location>
</feature>
<dbReference type="RefSeq" id="XP_026678349.1">
    <property type="nucleotide sequence ID" value="XM_026822548.1"/>
</dbReference>
<feature type="domain" description="DH" evidence="2">
    <location>
        <begin position="289"/>
        <end position="362"/>
    </location>
</feature>
<dbReference type="Pfam" id="PF00621">
    <property type="entry name" value="RhoGEF"/>
    <property type="match status" value="1"/>
</dbReference>
<gene>
    <name evidence="4" type="primary">LOC103507770</name>
</gene>
<dbReference type="GO" id="GO:0005737">
    <property type="term" value="C:cytoplasm"/>
    <property type="evidence" value="ECO:0007669"/>
    <property type="project" value="TreeGrafter"/>
</dbReference>
<dbReference type="GO" id="GO:0005085">
    <property type="term" value="F:guanyl-nucleotide exchange factor activity"/>
    <property type="evidence" value="ECO:0007669"/>
    <property type="project" value="InterPro"/>
</dbReference>
<organism evidence="3 4">
    <name type="scientific">Diaphorina citri</name>
    <name type="common">Asian citrus psyllid</name>
    <dbReference type="NCBI Taxonomy" id="121845"/>
    <lineage>
        <taxon>Eukaryota</taxon>
        <taxon>Metazoa</taxon>
        <taxon>Ecdysozoa</taxon>
        <taxon>Arthropoda</taxon>
        <taxon>Hexapoda</taxon>
        <taxon>Insecta</taxon>
        <taxon>Pterygota</taxon>
        <taxon>Neoptera</taxon>
        <taxon>Paraneoptera</taxon>
        <taxon>Hemiptera</taxon>
        <taxon>Sternorrhyncha</taxon>
        <taxon>Psylloidea</taxon>
        <taxon>Psyllidae</taxon>
        <taxon>Diaphorininae</taxon>
        <taxon>Diaphorina</taxon>
    </lineage>
</organism>
<dbReference type="GeneID" id="103507770"/>
<accession>A0A3Q0IPY0</accession>
<dbReference type="PROSITE" id="PS50010">
    <property type="entry name" value="DH_2"/>
    <property type="match status" value="2"/>
</dbReference>
<reference evidence="4" key="1">
    <citation type="submission" date="2025-08" db="UniProtKB">
        <authorList>
            <consortium name="RefSeq"/>
        </authorList>
    </citation>
    <scope>IDENTIFICATION</scope>
</reference>
<protein>
    <submittedName>
        <fullName evidence="4">Protein son of sevenless-like</fullName>
    </submittedName>
</protein>
<sequence length="600" mass="67721">MFMNSVSVLESKSYDFINGDNAKKWQGVLALSLNKVLQQVHPTLTAREDACLYVESLVLKILAMLCSKPSPHTTSDVEERVRRQFPTPIDKWAMHETPLTPPTANSEFTVFAPIMLSNANGSQSPGSVSTAFSMFSTQSVQSLASSTITLRPGSSSGPEFSGEDSPGLMGSTFDGLYSPPPLPPRTNRRREVSTSDQSVHSRDISPPPLPPRRETRPSLSSPPGYASSPDPSLEYYLSNIRHVEVAQQDIKVAMYADKVLMDMFYQDEHTSDSGSIVHSVSETTSSELTYEEIVHDLVTDEKQHLRDLHMINKVFLEEIVKLIPPGKCKELDQMFANLMDIYEFSLNFKTPPVFSETTSSELTYEEIVHDLVTDEKQHLRDLHMINKVFLEEIVKLIPPGKCKELDQMFANLMDIYEFSCNLVGILEDNLEMCNEASNVVIGSCLEELAEAAEFDVYSRYAKDITYYKCPEKLLEELKNPEVSIPLQSDCCAKDITYYKCPEKLLEELKNPEVSIPLQSGGQGFKEAVKYYLPKLFLHPLWHCFLYFDYIRILRGLSPDKEDRESLIQVEGLLKALQVDLSDSLQNYPRNGRDTGIRAFL</sequence>
<dbReference type="Proteomes" id="UP000079169">
    <property type="component" value="Unplaced"/>
</dbReference>
<evidence type="ECO:0000256" key="1">
    <source>
        <dbReference type="SAM" id="MobiDB-lite"/>
    </source>
</evidence>
<dbReference type="InterPro" id="IPR051092">
    <property type="entry name" value="FYVE_RhoGEF_PH"/>
</dbReference>
<dbReference type="InterPro" id="IPR000219">
    <property type="entry name" value="DH_dom"/>
</dbReference>
<dbReference type="PANTHER" id="PTHR12673">
    <property type="entry name" value="FACIOGENITAL DYSPLASIA PROTEIN"/>
    <property type="match status" value="1"/>
</dbReference>
<dbReference type="InterPro" id="IPR009072">
    <property type="entry name" value="Histone-fold"/>
</dbReference>
<dbReference type="PANTHER" id="PTHR12673:SF159">
    <property type="entry name" value="LD03170P"/>
    <property type="match status" value="1"/>
</dbReference>
<evidence type="ECO:0000313" key="4">
    <source>
        <dbReference type="RefSeq" id="XP_026678349.1"/>
    </source>
</evidence>
<dbReference type="GO" id="GO:0046982">
    <property type="term" value="F:protein heterodimerization activity"/>
    <property type="evidence" value="ECO:0007669"/>
    <property type="project" value="InterPro"/>
</dbReference>
<evidence type="ECO:0000259" key="2">
    <source>
        <dbReference type="PROSITE" id="PS50010"/>
    </source>
</evidence>
<feature type="domain" description="DH" evidence="2">
    <location>
        <begin position="363"/>
        <end position="583"/>
    </location>
</feature>
<dbReference type="Gene3D" id="1.10.20.10">
    <property type="entry name" value="Histone, subunit A"/>
    <property type="match status" value="1"/>
</dbReference>
<dbReference type="SUPFAM" id="SSF48065">
    <property type="entry name" value="DBL homology domain (DH-domain)"/>
    <property type="match status" value="2"/>
</dbReference>